<organism evidence="1 2">
    <name type="scientific">Chryseobacterium indologenes</name>
    <name type="common">Flavobacterium indologenes</name>
    <dbReference type="NCBI Taxonomy" id="253"/>
    <lineage>
        <taxon>Bacteria</taxon>
        <taxon>Pseudomonadati</taxon>
        <taxon>Bacteroidota</taxon>
        <taxon>Flavobacteriia</taxon>
        <taxon>Flavobacteriales</taxon>
        <taxon>Weeksellaceae</taxon>
        <taxon>Chryseobacterium group</taxon>
        <taxon>Chryseobacterium</taxon>
    </lineage>
</organism>
<sequence length="64" mass="7625">MSNPADMPVKNPHYLFEFLATAKLEDNWVESLGGLLPQLQGEDYEEQIFVNEMMKKRKRQRRQK</sequence>
<proteinExistence type="predicted"/>
<dbReference type="RefSeq" id="WP_164464850.1">
    <property type="nucleotide sequence ID" value="NZ_CP033930.1"/>
</dbReference>
<name>A0AAD0YSU1_CHRID</name>
<evidence type="ECO:0000313" key="2">
    <source>
        <dbReference type="Proteomes" id="UP000269015"/>
    </source>
</evidence>
<reference evidence="1 2" key="1">
    <citation type="submission" date="2018-11" db="EMBL/GenBank/DDBJ databases">
        <title>Proposal to divide the Flavobacteriaceae and reorganize its genera based on Amino Acid Identity values calculated from whole genome sequences.</title>
        <authorList>
            <person name="Nicholson A.C."/>
            <person name="Gulvik C.A."/>
            <person name="Whitney A.M."/>
            <person name="Humrighouse B.W."/>
            <person name="Bell M."/>
            <person name="Holmes B."/>
            <person name="Steigerwalt A.G."/>
            <person name="Villarma A."/>
            <person name="Sheth M."/>
            <person name="Batra D."/>
            <person name="Pryor J."/>
            <person name="Bernardet J.-F."/>
            <person name="Hugo C."/>
            <person name="Kampfer P."/>
            <person name="Newman J."/>
            <person name="McQuiston J.R."/>
        </authorList>
    </citation>
    <scope>NUCLEOTIDE SEQUENCE [LARGE SCALE GENOMIC DNA]</scope>
    <source>
        <strain evidence="1 2">H5559</strain>
    </source>
</reference>
<protein>
    <submittedName>
        <fullName evidence="1">Uncharacterized protein</fullName>
    </submittedName>
</protein>
<dbReference type="Proteomes" id="UP000269015">
    <property type="component" value="Chromosome"/>
</dbReference>
<accession>A0AAD0YSU1</accession>
<dbReference type="AlphaFoldDB" id="A0AAD0YSU1"/>
<evidence type="ECO:0000313" key="1">
    <source>
        <dbReference type="EMBL" id="AZB17610.1"/>
    </source>
</evidence>
<gene>
    <name evidence="1" type="ORF">EG352_07430</name>
</gene>
<dbReference type="EMBL" id="CP033930">
    <property type="protein sequence ID" value="AZB17610.1"/>
    <property type="molecule type" value="Genomic_DNA"/>
</dbReference>